<dbReference type="EMBL" id="CAXAMN010023940">
    <property type="protein sequence ID" value="CAK9082557.1"/>
    <property type="molecule type" value="Genomic_DNA"/>
</dbReference>
<reference evidence="1 2" key="1">
    <citation type="submission" date="2024-02" db="EMBL/GenBank/DDBJ databases">
        <authorList>
            <person name="Chen Y."/>
            <person name="Shah S."/>
            <person name="Dougan E. K."/>
            <person name="Thang M."/>
            <person name="Chan C."/>
        </authorList>
    </citation>
    <scope>NUCLEOTIDE SEQUENCE [LARGE SCALE GENOMIC DNA]</scope>
</reference>
<protein>
    <submittedName>
        <fullName evidence="1">Uncharacterized protein</fullName>
    </submittedName>
</protein>
<dbReference type="PROSITE" id="PS51471">
    <property type="entry name" value="FE2OG_OXY"/>
    <property type="match status" value="1"/>
</dbReference>
<evidence type="ECO:0000313" key="1">
    <source>
        <dbReference type="EMBL" id="CAK9082557.1"/>
    </source>
</evidence>
<dbReference type="InterPro" id="IPR005123">
    <property type="entry name" value="Oxoglu/Fe-dep_dioxygenase_dom"/>
</dbReference>
<proteinExistence type="predicted"/>
<dbReference type="Gene3D" id="3.10.110.10">
    <property type="entry name" value="Ubiquitin Conjugating Enzyme"/>
    <property type="match status" value="1"/>
</dbReference>
<dbReference type="PANTHER" id="PTHR24014">
    <property type="entry name" value="2-OXOGLUTARATE AND IRON-DEPENDENT OXYGENASE DOMAIN-CONTAINING PROTEIN 2"/>
    <property type="match status" value="1"/>
</dbReference>
<gene>
    <name evidence="1" type="ORF">CCMP2556_LOCUS40322</name>
</gene>
<accession>A0ABP0Q2Q1</accession>
<keyword evidence="2" id="KW-1185">Reference proteome</keyword>
<dbReference type="SUPFAM" id="SSF54495">
    <property type="entry name" value="UBC-like"/>
    <property type="match status" value="1"/>
</dbReference>
<dbReference type="Pfam" id="PF25238">
    <property type="entry name" value="OGFOD2-like"/>
    <property type="match status" value="1"/>
</dbReference>
<evidence type="ECO:0000313" key="2">
    <source>
        <dbReference type="Proteomes" id="UP001642484"/>
    </source>
</evidence>
<organism evidence="1 2">
    <name type="scientific">Durusdinium trenchii</name>
    <dbReference type="NCBI Taxonomy" id="1381693"/>
    <lineage>
        <taxon>Eukaryota</taxon>
        <taxon>Sar</taxon>
        <taxon>Alveolata</taxon>
        <taxon>Dinophyceae</taxon>
        <taxon>Suessiales</taxon>
        <taxon>Symbiodiniaceae</taxon>
        <taxon>Durusdinium</taxon>
    </lineage>
</organism>
<dbReference type="Proteomes" id="UP001642484">
    <property type="component" value="Unassembled WGS sequence"/>
</dbReference>
<dbReference type="InterPro" id="IPR006620">
    <property type="entry name" value="Pro_4_hyd_alph"/>
</dbReference>
<dbReference type="PANTHER" id="PTHR24014:SF4">
    <property type="entry name" value="2-OXOGLUTARATE AND IRON-DEPENDENT OXYGENASE DOMAIN-CONTAINING PROTEIN 2"/>
    <property type="match status" value="1"/>
</dbReference>
<dbReference type="Gene3D" id="2.60.120.620">
    <property type="entry name" value="q2cbj1_9rhob like domain"/>
    <property type="match status" value="1"/>
</dbReference>
<dbReference type="InterPro" id="IPR016135">
    <property type="entry name" value="UBQ-conjugating_enzyme/RWD"/>
</dbReference>
<comment type="caution">
    <text evidence="1">The sequence shown here is derived from an EMBL/GenBank/DDBJ whole genome shotgun (WGS) entry which is preliminary data.</text>
</comment>
<dbReference type="SMART" id="SM00702">
    <property type="entry name" value="P4Hc"/>
    <property type="match status" value="1"/>
</dbReference>
<name>A0ABP0Q2Q1_9DINO</name>
<sequence length="541" mass="60469">MAPTEGLRFSVGDRVSCNMGSDGWASGKVVALNYREDHWPPTKTAPYQVELDPAYGSALIFAPLDQPRVIRAEMPSTFSLPEDGREAAEVVEELKAETAKLQKEPCIVSVLGPELMAIAEDGTEMFVPKDAGPWLITLTMMGPADTAYGSNLRIQLKVNSAWPKSPAEVRVHSWIHSPFLKQNGVLDEAALAEAVSAAESDSPLCKTVRAARALLCEPTKFCEEDGTESAEDACESNQERFQVISQYSAMRQHDWLFDPQKAYTADSIHPDYWKAVSVNTPEAWSSIVTTEVEEVFSVPLFKPELCEAFVEELDKFHATGLPARRPNSMNNYGIVVNEIGMEPALDQLCHSLLQPLAHYLFPGVGSQFDRHHTFVVRYKVGEDLGLDMHTDDSDVTFNICLGKTFKGAGLQFCGNQGSANHRKASLQYQHKLGHCVVHRGHRRHGADDITEGERLNLIVWARNIEYRRSRHWSRFNVQSRSTGYKRESGPPDPVCLSFTHDRDYGVFKEYVGSKQRHRGKGWCPPVHAEYDGFMGEEPLDD</sequence>